<organism evidence="2">
    <name type="scientific">Anopheles darlingi</name>
    <name type="common">Mosquito</name>
    <dbReference type="NCBI Taxonomy" id="43151"/>
    <lineage>
        <taxon>Eukaryota</taxon>
        <taxon>Metazoa</taxon>
        <taxon>Ecdysozoa</taxon>
        <taxon>Arthropoda</taxon>
        <taxon>Hexapoda</taxon>
        <taxon>Insecta</taxon>
        <taxon>Pterygota</taxon>
        <taxon>Neoptera</taxon>
        <taxon>Endopterygota</taxon>
        <taxon>Diptera</taxon>
        <taxon>Nematocera</taxon>
        <taxon>Culicoidea</taxon>
        <taxon>Culicidae</taxon>
        <taxon>Anophelinae</taxon>
        <taxon>Anopheles</taxon>
    </lineage>
</organism>
<protein>
    <submittedName>
        <fullName evidence="2">Putative secreted protein</fullName>
    </submittedName>
</protein>
<sequence>MTIEHRFRRARTFVFLESLFAFLLRWLIAWMYICMCRLRVARFLSAYQKALTIPVGWLSRWSVGPLISDADEMLSSFRFREKENELTDHAHHLLNPRHRYLRVRGDRLTNSNCNAPCDRTNGSNLHVHKIARTENCSNSGVGRERERVRKEFQWSFCVS</sequence>
<name>A0A2M4DJA7_ANODA</name>
<dbReference type="EMBL" id="GGFL01013465">
    <property type="protein sequence ID" value="MBW77643.1"/>
    <property type="molecule type" value="Transcribed_RNA"/>
</dbReference>
<evidence type="ECO:0000313" key="2">
    <source>
        <dbReference type="EMBL" id="MBW77643.1"/>
    </source>
</evidence>
<keyword evidence="1" id="KW-0472">Membrane</keyword>
<keyword evidence="1" id="KW-1133">Transmembrane helix</keyword>
<keyword evidence="1" id="KW-0812">Transmembrane</keyword>
<accession>A0A2M4DJA7</accession>
<feature type="transmembrane region" description="Helical" evidence="1">
    <location>
        <begin position="12"/>
        <end position="33"/>
    </location>
</feature>
<proteinExistence type="predicted"/>
<dbReference type="AlphaFoldDB" id="A0A2M4DJA7"/>
<evidence type="ECO:0000256" key="1">
    <source>
        <dbReference type="SAM" id="Phobius"/>
    </source>
</evidence>
<reference evidence="2" key="1">
    <citation type="submission" date="2018-01" db="EMBL/GenBank/DDBJ databases">
        <title>An insight into the sialome of Amazonian anophelines.</title>
        <authorList>
            <person name="Ribeiro J.M."/>
            <person name="Scarpassa V."/>
            <person name="Calvo E."/>
        </authorList>
    </citation>
    <scope>NUCLEOTIDE SEQUENCE</scope>
</reference>